<name>A0A5B2X2M7_9PSEU</name>
<dbReference type="AlphaFoldDB" id="A0A5B2X2M7"/>
<reference evidence="3 4" key="1">
    <citation type="submission" date="2019-09" db="EMBL/GenBank/DDBJ databases">
        <title>Goodfellowia gen. nov., a new genus of the Pseudonocardineae related to Actinoalloteichus, containing Goodfellowia coeruleoviolacea gen. nov., comb. nov. gen. nov., comb. nov.</title>
        <authorList>
            <person name="Labeda D."/>
        </authorList>
    </citation>
    <scope>NUCLEOTIDE SEQUENCE [LARGE SCALE GENOMIC DNA]</scope>
    <source>
        <strain evidence="3 4">AN110305</strain>
    </source>
</reference>
<evidence type="ECO:0000313" key="4">
    <source>
        <dbReference type="Proteomes" id="UP000323454"/>
    </source>
</evidence>
<organism evidence="3 4">
    <name type="scientific">Solihabitans fulvus</name>
    <dbReference type="NCBI Taxonomy" id="1892852"/>
    <lineage>
        <taxon>Bacteria</taxon>
        <taxon>Bacillati</taxon>
        <taxon>Actinomycetota</taxon>
        <taxon>Actinomycetes</taxon>
        <taxon>Pseudonocardiales</taxon>
        <taxon>Pseudonocardiaceae</taxon>
        <taxon>Solihabitans</taxon>
    </lineage>
</organism>
<proteinExistence type="predicted"/>
<protein>
    <submittedName>
        <fullName evidence="3">Uncharacterized protein</fullName>
    </submittedName>
</protein>
<dbReference type="Proteomes" id="UP000323454">
    <property type="component" value="Unassembled WGS sequence"/>
</dbReference>
<feature type="chain" id="PRO_5022700068" evidence="2">
    <location>
        <begin position="31"/>
        <end position="329"/>
    </location>
</feature>
<comment type="caution">
    <text evidence="3">The sequence shown here is derived from an EMBL/GenBank/DDBJ whole genome shotgun (WGS) entry which is preliminary data.</text>
</comment>
<keyword evidence="4" id="KW-1185">Reference proteome</keyword>
<feature type="region of interest" description="Disordered" evidence="1">
    <location>
        <begin position="171"/>
        <end position="196"/>
    </location>
</feature>
<dbReference type="EMBL" id="VUOB01000045">
    <property type="protein sequence ID" value="KAA2257524.1"/>
    <property type="molecule type" value="Genomic_DNA"/>
</dbReference>
<evidence type="ECO:0000313" key="3">
    <source>
        <dbReference type="EMBL" id="KAA2257524.1"/>
    </source>
</evidence>
<dbReference type="RefSeq" id="WP_149852203.1">
    <property type="nucleotide sequence ID" value="NZ_VUOB01000045.1"/>
</dbReference>
<reference evidence="3 4" key="2">
    <citation type="submission" date="2019-09" db="EMBL/GenBank/DDBJ databases">
        <authorList>
            <person name="Jin C."/>
        </authorList>
    </citation>
    <scope>NUCLEOTIDE SEQUENCE [LARGE SCALE GENOMIC DNA]</scope>
    <source>
        <strain evidence="3 4">AN110305</strain>
    </source>
</reference>
<evidence type="ECO:0000256" key="1">
    <source>
        <dbReference type="SAM" id="MobiDB-lite"/>
    </source>
</evidence>
<keyword evidence="2" id="KW-0732">Signal</keyword>
<gene>
    <name evidence="3" type="ORF">F0L68_24815</name>
</gene>
<evidence type="ECO:0000256" key="2">
    <source>
        <dbReference type="SAM" id="SignalP"/>
    </source>
</evidence>
<sequence>MRPRTPHLLVVATLALGTITLASSAGSGHAAGGPAVIDLSVSANEPTVKPGQDTGTQTFTVTNQSSSDGISNVVFRYTTPIFVNIAAPLPGGPGILGCAKRYTNPDRFVPEVLECTLAAINAGASTTITVALNAPTGTPPTPKVSSWGTASALPVPGGDTVTDPADAIITPGVNIDGAPPSPEQRTSPDLYLRPPTGAVYTDGTDGTLTFSIGNDKAAGPATQPLRLVFSLPPYVKFHHVDPVQGLYTRCTGLFDDPADPAVAQIWDCAVAPPVGLPPGTEVSTTVDITARPGGPSGNVWSSAVATTTGSDHNQNLATGIFAPGVQIIR</sequence>
<accession>A0A5B2X2M7</accession>
<feature type="signal peptide" evidence="2">
    <location>
        <begin position="1"/>
        <end position="30"/>
    </location>
</feature>